<gene>
    <name evidence="1" type="ORF">TPSB3V08_LOCUS4746</name>
</gene>
<protein>
    <submittedName>
        <fullName evidence="1">Uncharacterized protein</fullName>
    </submittedName>
</protein>
<name>A0A7R9H1W4_TIMPO</name>
<dbReference type="PANTHER" id="PTHR33426:SF30">
    <property type="match status" value="1"/>
</dbReference>
<dbReference type="EMBL" id="OD002354">
    <property type="protein sequence ID" value="CAD7404972.1"/>
    <property type="molecule type" value="Genomic_DNA"/>
</dbReference>
<dbReference type="PANTHER" id="PTHR33426">
    <property type="entry name" value="C2H2-TYPE DOMAIN-CONTAINING PROTEIN"/>
    <property type="match status" value="1"/>
</dbReference>
<organism evidence="1">
    <name type="scientific">Timema poppense</name>
    <name type="common">Walking stick</name>
    <dbReference type="NCBI Taxonomy" id="170557"/>
    <lineage>
        <taxon>Eukaryota</taxon>
        <taxon>Metazoa</taxon>
        <taxon>Ecdysozoa</taxon>
        <taxon>Arthropoda</taxon>
        <taxon>Hexapoda</taxon>
        <taxon>Insecta</taxon>
        <taxon>Pterygota</taxon>
        <taxon>Neoptera</taxon>
        <taxon>Polyneoptera</taxon>
        <taxon>Phasmatodea</taxon>
        <taxon>Timematodea</taxon>
        <taxon>Timematoidea</taxon>
        <taxon>Timematidae</taxon>
        <taxon>Timema</taxon>
    </lineage>
</organism>
<sequence>MKEFPPPLDSLVGHPKAVLHEPPLIHIMQSRAMESPVFPHIRSLAETFAADIADIGLFSCMDTLMDHECVGAFERLATNIARETPLPCVDHAVLISILNKIIRALYEVLRKLSHHNLDKGKASLRSACVGAESTAGGWGSSGSTFRTGRLSPPCVASNVPSASYFLHTGPHTLHKLMMRTCPLPSCSQQIPLKHLTLLCDFSCAPLLRKVSWSTHYKCYKRTAFLLHALAFDVLPVRLWTTKRSFTFMDKPPVLVESTPVFKLPVTLLAVVWLLELVQNPMECKAFLSKERFVTLCALEQFTGTSVGLPCPLVIELPATDSANETFRTFHSQETFLVCSMIIHVTDCFASISSEAGNIVGTAILVRALRATVTKALKNVNQPIFGDGELEELLPGPGVLGIDTCWNRTSKRDHFAPCRICAHKCNIGDITHGGNQPKTWAKIYNTQMEKCSFVSIGDNTSIENHQHKWLSSTFNWQSNGRSRWLWNLLLNASKALSGYIQTVTESPVSLFNTILTVSADSSISRDDLG</sequence>
<accession>A0A7R9H1W4</accession>
<proteinExistence type="predicted"/>
<evidence type="ECO:0000313" key="1">
    <source>
        <dbReference type="EMBL" id="CAD7404972.1"/>
    </source>
</evidence>
<dbReference type="AlphaFoldDB" id="A0A7R9H1W4"/>
<reference evidence="1" key="1">
    <citation type="submission" date="2020-11" db="EMBL/GenBank/DDBJ databases">
        <authorList>
            <person name="Tran Van P."/>
        </authorList>
    </citation>
    <scope>NUCLEOTIDE SEQUENCE</scope>
</reference>